<dbReference type="Proteomes" id="UP000831787">
    <property type="component" value="Chromosome"/>
</dbReference>
<dbReference type="EMBL" id="CP095073">
    <property type="protein sequence ID" value="UOQ43331.1"/>
    <property type="molecule type" value="Genomic_DNA"/>
</dbReference>
<dbReference type="RefSeq" id="WP_244708690.1">
    <property type="nucleotide sequence ID" value="NZ_CP095073.1"/>
</dbReference>
<evidence type="ECO:0000313" key="1">
    <source>
        <dbReference type="EMBL" id="UOQ43331.1"/>
    </source>
</evidence>
<gene>
    <name evidence="1" type="ORF">MUN89_15580</name>
</gene>
<organism evidence="1 2">
    <name type="scientific">Halobacillus salinarum</name>
    <dbReference type="NCBI Taxonomy" id="2932257"/>
    <lineage>
        <taxon>Bacteria</taxon>
        <taxon>Bacillati</taxon>
        <taxon>Bacillota</taxon>
        <taxon>Bacilli</taxon>
        <taxon>Bacillales</taxon>
        <taxon>Bacillaceae</taxon>
        <taxon>Halobacillus</taxon>
    </lineage>
</organism>
<name>A0ABY4EMJ9_9BACI</name>
<protein>
    <submittedName>
        <fullName evidence="1">Uncharacterized protein</fullName>
    </submittedName>
</protein>
<accession>A0ABY4EMJ9</accession>
<reference evidence="1 2" key="1">
    <citation type="submission" date="2022-04" db="EMBL/GenBank/DDBJ databases">
        <title>Halobacillus sp. isolated from saltern.</title>
        <authorList>
            <person name="Won M."/>
            <person name="Lee C.-M."/>
            <person name="Woen H.-Y."/>
            <person name="Kwon S.-W."/>
        </authorList>
    </citation>
    <scope>NUCLEOTIDE SEQUENCE [LARGE SCALE GENOMIC DNA]</scope>
    <source>
        <strain evidence="1 2">SSBR10-3</strain>
    </source>
</reference>
<sequence>MDGKLQTLDQLLTTTFLQTHTKWIDFQEFREGLPIKLEKCDKELQFIKDAELDNYIQMNCGFSNWNHFIAYLKEEYQVRQLGLSLKDYD</sequence>
<proteinExistence type="predicted"/>
<keyword evidence="2" id="KW-1185">Reference proteome</keyword>
<evidence type="ECO:0000313" key="2">
    <source>
        <dbReference type="Proteomes" id="UP000831787"/>
    </source>
</evidence>